<protein>
    <submittedName>
        <fullName evidence="2">Pseudouridine synthase</fullName>
    </submittedName>
</protein>
<dbReference type="InterPro" id="IPR050188">
    <property type="entry name" value="RluA_PseudoU_synthase"/>
</dbReference>
<dbReference type="InterPro" id="IPR006145">
    <property type="entry name" value="PsdUridine_synth_RsuA/RluA"/>
</dbReference>
<evidence type="ECO:0000313" key="3">
    <source>
        <dbReference type="Proteomes" id="UP000193427"/>
    </source>
</evidence>
<evidence type="ECO:0000313" key="2">
    <source>
        <dbReference type="EMBL" id="ARN23877.1"/>
    </source>
</evidence>
<dbReference type="PANTHER" id="PTHR21600:SF84">
    <property type="entry name" value="PSEUDOURIDINE SYNTHASE RSUA_RLUA-LIKE DOMAIN-CONTAINING PROTEIN"/>
    <property type="match status" value="1"/>
</dbReference>
<feature type="domain" description="Pseudouridine synthase RsuA/RluA-like" evidence="1">
    <location>
        <begin position="100"/>
        <end position="249"/>
    </location>
</feature>
<dbReference type="PANTHER" id="PTHR21600">
    <property type="entry name" value="MITOCHONDRIAL RNA PSEUDOURIDINE SYNTHASE"/>
    <property type="match status" value="1"/>
</dbReference>
<evidence type="ECO:0000259" key="1">
    <source>
        <dbReference type="Pfam" id="PF00849"/>
    </source>
</evidence>
<dbReference type="GO" id="GO:0009982">
    <property type="term" value="F:pseudouridine synthase activity"/>
    <property type="evidence" value="ECO:0007669"/>
    <property type="project" value="InterPro"/>
</dbReference>
<dbReference type="EMBL" id="CP015118">
    <property type="protein sequence ID" value="ARN23877.1"/>
    <property type="molecule type" value="Genomic_DNA"/>
</dbReference>
<dbReference type="Pfam" id="PF00849">
    <property type="entry name" value="PseudoU_synth_2"/>
    <property type="match status" value="1"/>
</dbReference>
<dbReference type="KEGG" id="rgu:A4W93_13755"/>
<dbReference type="Gene3D" id="3.30.2350.10">
    <property type="entry name" value="Pseudouridine synthase"/>
    <property type="match status" value="1"/>
</dbReference>
<dbReference type="InterPro" id="IPR006224">
    <property type="entry name" value="PsdUridine_synth_RluA-like_CS"/>
</dbReference>
<reference evidence="2 3" key="1">
    <citation type="submission" date="2016-04" db="EMBL/GenBank/DDBJ databases">
        <title>Complete genome sequence of natural rubber-degrading, novel Gram-negative bacterium, Rhizobacter gummiphilus strain NS21.</title>
        <authorList>
            <person name="Tabata M."/>
            <person name="Kasai D."/>
            <person name="Fukuda M."/>
        </authorList>
    </citation>
    <scope>NUCLEOTIDE SEQUENCE [LARGE SCALE GENOMIC DNA]</scope>
    <source>
        <strain evidence="2 3">NS21</strain>
    </source>
</reference>
<organism evidence="2 3">
    <name type="scientific">Piscinibacter gummiphilus</name>
    <dbReference type="NCBI Taxonomy" id="946333"/>
    <lineage>
        <taxon>Bacteria</taxon>
        <taxon>Pseudomonadati</taxon>
        <taxon>Pseudomonadota</taxon>
        <taxon>Betaproteobacteria</taxon>
        <taxon>Burkholderiales</taxon>
        <taxon>Sphaerotilaceae</taxon>
        <taxon>Piscinibacter</taxon>
    </lineage>
</organism>
<dbReference type="GO" id="GO:0000455">
    <property type="term" value="P:enzyme-directed rRNA pseudouridine synthesis"/>
    <property type="evidence" value="ECO:0007669"/>
    <property type="project" value="TreeGrafter"/>
</dbReference>
<dbReference type="InterPro" id="IPR020103">
    <property type="entry name" value="PsdUridine_synth_cat_dom_sf"/>
</dbReference>
<dbReference type="RefSeq" id="WP_085754164.1">
    <property type="nucleotide sequence ID" value="NZ_BSPR01000007.1"/>
</dbReference>
<accession>A0A1W6LI56</accession>
<dbReference type="OrthoDB" id="9785808at2"/>
<dbReference type="PROSITE" id="PS01129">
    <property type="entry name" value="PSI_RLU"/>
    <property type="match status" value="1"/>
</dbReference>
<dbReference type="Proteomes" id="UP000193427">
    <property type="component" value="Chromosome"/>
</dbReference>
<dbReference type="GO" id="GO:0003723">
    <property type="term" value="F:RNA binding"/>
    <property type="evidence" value="ECO:0007669"/>
    <property type="project" value="InterPro"/>
</dbReference>
<sequence>MPRPETPSPLPALDGVGASCIALPPGPWPTVAAFLVHRFPAVTEAAWAARMARGHVVDEAGEPVRPDRPYRAHLKVFYYRDLPEEPRVPFDEAVLFQDEHLVVVDKPHFLPVTPGGRYLQETVLVRVRRRLGLDTLVPVHRLDRETAGLVVLAVRPQDRAAYHALFRERAVGKVYEAVAPWRPELPMPQVRRSRLAESPQAFMQMREVPGEPNAETLIECLGPCGPGLARYRLTPSTGQRHQLRVHMAALGLPLHNDRIYPVLQPQLADDGTPGFDRPLQLLARSLAFADPVTGQARTFESRRVLSDTIFGHDAGSHEEDIE</sequence>
<keyword evidence="3" id="KW-1185">Reference proteome</keyword>
<dbReference type="GO" id="GO:0140098">
    <property type="term" value="F:catalytic activity, acting on RNA"/>
    <property type="evidence" value="ECO:0007669"/>
    <property type="project" value="UniProtKB-ARBA"/>
</dbReference>
<dbReference type="AlphaFoldDB" id="A0A1W6LI56"/>
<dbReference type="STRING" id="946333.A4W93_13755"/>
<proteinExistence type="predicted"/>
<name>A0A1W6LI56_9BURK</name>
<gene>
    <name evidence="2" type="ORF">A4W93_13755</name>
</gene>
<dbReference type="SUPFAM" id="SSF55120">
    <property type="entry name" value="Pseudouridine synthase"/>
    <property type="match status" value="1"/>
</dbReference>